<dbReference type="EMBL" id="CP019478">
    <property type="protein sequence ID" value="UQC87420.1"/>
    <property type="molecule type" value="Genomic_DNA"/>
</dbReference>
<evidence type="ECO:0000313" key="1">
    <source>
        <dbReference type="EMBL" id="UQC87420.1"/>
    </source>
</evidence>
<evidence type="ECO:0000313" key="2">
    <source>
        <dbReference type="Proteomes" id="UP000830671"/>
    </source>
</evidence>
<protein>
    <submittedName>
        <fullName evidence="1">Uncharacterized protein</fullName>
    </submittedName>
</protein>
<dbReference type="RefSeq" id="XP_049149029.1">
    <property type="nucleotide sequence ID" value="XM_049291883.1"/>
</dbReference>
<gene>
    <name evidence="1" type="ORF">CLUP02_12925</name>
</gene>
<organism evidence="1 2">
    <name type="scientific">Colletotrichum lupini</name>
    <dbReference type="NCBI Taxonomy" id="145971"/>
    <lineage>
        <taxon>Eukaryota</taxon>
        <taxon>Fungi</taxon>
        <taxon>Dikarya</taxon>
        <taxon>Ascomycota</taxon>
        <taxon>Pezizomycotina</taxon>
        <taxon>Sordariomycetes</taxon>
        <taxon>Hypocreomycetidae</taxon>
        <taxon>Glomerellales</taxon>
        <taxon>Glomerellaceae</taxon>
        <taxon>Colletotrichum</taxon>
        <taxon>Colletotrichum acutatum species complex</taxon>
    </lineage>
</organism>
<dbReference type="Proteomes" id="UP000830671">
    <property type="component" value="Chromosome 6"/>
</dbReference>
<name>A0A9Q8T1T1_9PEZI</name>
<dbReference type="GeneID" id="73346893"/>
<accession>A0A9Q8T1T1</accession>
<dbReference type="AlphaFoldDB" id="A0A9Q8T1T1"/>
<proteinExistence type="predicted"/>
<sequence length="132" mass="14408">MVPRLHALGGLHAVRDAKGGPDLTDIKKADDDSMAEAGRTGFRCQKDARVTENLDGELYAGRERVIVIGGFGSIQAAGFSIGEISKFRLRALIDGIYARHEISDGKRPNQLPNAEFNPTQRQYVNSAARLWG</sequence>
<dbReference type="KEGG" id="clup:CLUP02_12925"/>
<reference evidence="1" key="1">
    <citation type="journal article" date="2021" name="Mol. Plant Microbe Interact.">
        <title>Complete Genome Sequence of the Plant-Pathogenic Fungus Colletotrichum lupini.</title>
        <authorList>
            <person name="Baroncelli R."/>
            <person name="Pensec F."/>
            <person name="Da Lio D."/>
            <person name="Boufleur T."/>
            <person name="Vicente I."/>
            <person name="Sarrocco S."/>
            <person name="Picot A."/>
            <person name="Baraldi E."/>
            <person name="Sukno S."/>
            <person name="Thon M."/>
            <person name="Le Floch G."/>
        </authorList>
    </citation>
    <scope>NUCLEOTIDE SEQUENCE</scope>
    <source>
        <strain evidence="1">IMI 504893</strain>
    </source>
</reference>
<keyword evidence="2" id="KW-1185">Reference proteome</keyword>